<feature type="region of interest" description="Disordered" evidence="7">
    <location>
        <begin position="139"/>
        <end position="174"/>
    </location>
</feature>
<comment type="function">
    <text evidence="6">Component of the Mediator complex, a coactivator involved in the regulated transcription of nearly all RNA polymerase II-dependent genes. Mediator functions as a bridge to convey information from gene-specific regulatory proteins to the basal RNA polymerase II transcription machinery. Mediator is recruited to promoters by direct interactions with regulatory proteins and serves as a scaffold for the assembly of a functional preinitiation complex with RNA polymerase II and the general transcription factors.</text>
</comment>
<name>A0A0C9VTN0_SPHS4</name>
<reference evidence="8 9" key="1">
    <citation type="submission" date="2014-06" db="EMBL/GenBank/DDBJ databases">
        <title>Evolutionary Origins and Diversification of the Mycorrhizal Mutualists.</title>
        <authorList>
            <consortium name="DOE Joint Genome Institute"/>
            <consortium name="Mycorrhizal Genomics Consortium"/>
            <person name="Kohler A."/>
            <person name="Kuo A."/>
            <person name="Nagy L.G."/>
            <person name="Floudas D."/>
            <person name="Copeland A."/>
            <person name="Barry K.W."/>
            <person name="Cichocki N."/>
            <person name="Veneault-Fourrey C."/>
            <person name="LaButti K."/>
            <person name="Lindquist E.A."/>
            <person name="Lipzen A."/>
            <person name="Lundell T."/>
            <person name="Morin E."/>
            <person name="Murat C."/>
            <person name="Riley R."/>
            <person name="Ohm R."/>
            <person name="Sun H."/>
            <person name="Tunlid A."/>
            <person name="Henrissat B."/>
            <person name="Grigoriev I.V."/>
            <person name="Hibbett D.S."/>
            <person name="Martin F."/>
        </authorList>
    </citation>
    <scope>NUCLEOTIDE SEQUENCE [LARGE SCALE GENOMIC DNA]</scope>
    <source>
        <strain evidence="8 9">SS14</strain>
    </source>
</reference>
<comment type="subunit">
    <text evidence="6">Component of the Mediator complex.</text>
</comment>
<evidence type="ECO:0000256" key="3">
    <source>
        <dbReference type="ARBA" id="ARBA00023015"/>
    </source>
</evidence>
<keyword evidence="5 6" id="KW-0539">Nucleus</keyword>
<dbReference type="Proteomes" id="UP000054279">
    <property type="component" value="Unassembled WGS sequence"/>
</dbReference>
<dbReference type="Pfam" id="PF09748">
    <property type="entry name" value="Med10"/>
    <property type="match status" value="1"/>
</dbReference>
<dbReference type="EMBL" id="KN837136">
    <property type="protein sequence ID" value="KIJ41491.1"/>
    <property type="molecule type" value="Genomic_DNA"/>
</dbReference>
<comment type="subcellular location">
    <subcellularLocation>
        <location evidence="1 6">Nucleus</location>
    </subcellularLocation>
</comment>
<comment type="similarity">
    <text evidence="2 6">Belongs to the Mediator complex subunit 10 family.</text>
</comment>
<evidence type="ECO:0000256" key="1">
    <source>
        <dbReference type="ARBA" id="ARBA00004123"/>
    </source>
</evidence>
<organism evidence="8 9">
    <name type="scientific">Sphaerobolus stellatus (strain SS14)</name>
    <dbReference type="NCBI Taxonomy" id="990650"/>
    <lineage>
        <taxon>Eukaryota</taxon>
        <taxon>Fungi</taxon>
        <taxon>Dikarya</taxon>
        <taxon>Basidiomycota</taxon>
        <taxon>Agaricomycotina</taxon>
        <taxon>Agaricomycetes</taxon>
        <taxon>Phallomycetidae</taxon>
        <taxon>Geastrales</taxon>
        <taxon>Sphaerobolaceae</taxon>
        <taxon>Sphaerobolus</taxon>
    </lineage>
</organism>
<evidence type="ECO:0000256" key="5">
    <source>
        <dbReference type="ARBA" id="ARBA00023242"/>
    </source>
</evidence>
<sequence length="174" mass="19312">MSNDVNTPGRESQSPPPEELSAVHDELLGLAHALYNLGTTVLEDLSKDQNVEKPVGLRVNEVIQRLGAIEELSPRYQNTLIPYQVLLDIDNARNPTNITRERIERAAVENQFMNGKIDAIQSYKSLLDSALIEHFPALAPHLPQPDPAANTPYQDPSIKEEQPPPNLNGTGTYR</sequence>
<evidence type="ECO:0000256" key="2">
    <source>
        <dbReference type="ARBA" id="ARBA00005389"/>
    </source>
</evidence>
<keyword evidence="6" id="KW-0010">Activator</keyword>
<dbReference type="GO" id="GO:0016592">
    <property type="term" value="C:mediator complex"/>
    <property type="evidence" value="ECO:0007669"/>
    <property type="project" value="InterPro"/>
</dbReference>
<evidence type="ECO:0000313" key="9">
    <source>
        <dbReference type="Proteomes" id="UP000054279"/>
    </source>
</evidence>
<evidence type="ECO:0000256" key="7">
    <source>
        <dbReference type="SAM" id="MobiDB-lite"/>
    </source>
</evidence>
<dbReference type="OrthoDB" id="337270at2759"/>
<dbReference type="GO" id="GO:0006357">
    <property type="term" value="P:regulation of transcription by RNA polymerase II"/>
    <property type="evidence" value="ECO:0007669"/>
    <property type="project" value="InterPro"/>
</dbReference>
<accession>A0A0C9VTN0</accession>
<evidence type="ECO:0000313" key="8">
    <source>
        <dbReference type="EMBL" id="KIJ41491.1"/>
    </source>
</evidence>
<dbReference type="AlphaFoldDB" id="A0A0C9VTN0"/>
<dbReference type="GO" id="GO:0003712">
    <property type="term" value="F:transcription coregulator activity"/>
    <property type="evidence" value="ECO:0007669"/>
    <property type="project" value="InterPro"/>
</dbReference>
<dbReference type="HOGENOM" id="CLU_102642_0_0_1"/>
<keyword evidence="3 6" id="KW-0805">Transcription regulation</keyword>
<keyword evidence="9" id="KW-1185">Reference proteome</keyword>
<keyword evidence="4 6" id="KW-0804">Transcription</keyword>
<protein>
    <recommendedName>
        <fullName evidence="6">Mediator of RNA polymerase II transcription subunit 10</fullName>
    </recommendedName>
    <alternativeName>
        <fullName evidence="6">Mediator complex subunit 10</fullName>
    </alternativeName>
</protein>
<evidence type="ECO:0000256" key="6">
    <source>
        <dbReference type="RuleBase" id="RU364146"/>
    </source>
</evidence>
<proteinExistence type="inferred from homology"/>
<evidence type="ECO:0000256" key="4">
    <source>
        <dbReference type="ARBA" id="ARBA00023163"/>
    </source>
</evidence>
<dbReference type="InterPro" id="IPR019145">
    <property type="entry name" value="Mediator_Med10"/>
</dbReference>
<gene>
    <name evidence="6" type="primary">MED10</name>
    <name evidence="8" type="ORF">M422DRAFT_255396</name>
</gene>